<reference evidence="2" key="1">
    <citation type="submission" date="2016-10" db="EMBL/GenBank/DDBJ databases">
        <authorList>
            <person name="Varghese N."/>
            <person name="Submissions S."/>
        </authorList>
    </citation>
    <scope>NUCLEOTIDE SEQUENCE [LARGE SCALE GENOMIC DNA]</scope>
    <source>
        <strain evidence="2">Nm44</strain>
    </source>
</reference>
<gene>
    <name evidence="1" type="ORF">SAMN05421863_103338</name>
</gene>
<accession>A0A1I4RKG3</accession>
<evidence type="ECO:0000313" key="1">
    <source>
        <dbReference type="EMBL" id="SFM52699.1"/>
    </source>
</evidence>
<organism evidence="1 2">
    <name type="scientific">Nitrosomonas communis</name>
    <dbReference type="NCBI Taxonomy" id="44574"/>
    <lineage>
        <taxon>Bacteria</taxon>
        <taxon>Pseudomonadati</taxon>
        <taxon>Pseudomonadota</taxon>
        <taxon>Betaproteobacteria</taxon>
        <taxon>Nitrosomonadales</taxon>
        <taxon>Nitrosomonadaceae</taxon>
        <taxon>Nitrosomonas</taxon>
    </lineage>
</organism>
<protein>
    <recommendedName>
        <fullName evidence="3">DUF1152 domain-containing protein</fullName>
    </recommendedName>
</protein>
<evidence type="ECO:0000313" key="2">
    <source>
        <dbReference type="Proteomes" id="UP000183287"/>
    </source>
</evidence>
<dbReference type="Pfam" id="PF06626">
    <property type="entry name" value="DUF1152"/>
    <property type="match status" value="1"/>
</dbReference>
<dbReference type="OrthoDB" id="182205at2"/>
<dbReference type="InterPro" id="IPR010581">
    <property type="entry name" value="DUF1152"/>
</dbReference>
<evidence type="ECO:0008006" key="3">
    <source>
        <dbReference type="Google" id="ProtNLM"/>
    </source>
</evidence>
<sequence>MPYHGATGINMTVVPFDLPEQSRVLMAGAGGGFDVVCGMPIVFELAARGHKVFLANYSFTDLRKVSGASWLMPNLLEIGSNAASPEWYFPELYVTRWYANRNETQSIFCFDKQGVAPTAEAYQHLVQKLSIDTVICVDGGIDGLFRGDETDLGTPSMDSISVLATHLSGADRRYYATTAFGVEGAEGKVSHAQALRRMSELIAQDAHLGVGTVIRSTPTGKAFVSLVEYLFNQMPPQGKSTMASSLLAAMNGAFGRTPVNYKTDYQPPWLSPLTTLFWYFQADDVARMKLFYNEVLQTTTVTEVNAAIEQIHGKTGPLPFESIPI</sequence>
<keyword evidence="2" id="KW-1185">Reference proteome</keyword>
<name>A0A1I4RKG3_9PROT</name>
<dbReference type="AlphaFoldDB" id="A0A1I4RKG3"/>
<dbReference type="Proteomes" id="UP000183287">
    <property type="component" value="Unassembled WGS sequence"/>
</dbReference>
<proteinExistence type="predicted"/>
<dbReference type="EMBL" id="FOUB01000033">
    <property type="protein sequence ID" value="SFM52699.1"/>
    <property type="molecule type" value="Genomic_DNA"/>
</dbReference>